<comment type="similarity">
    <text evidence="1">Belongs to the bacterial ribosomal protein bS1 family.</text>
</comment>
<dbReference type="PANTHER" id="PTHR10724:SF7">
    <property type="entry name" value="SMALL RIBOSOMAL SUBUNIT PROTEIN BS1C"/>
    <property type="match status" value="1"/>
</dbReference>
<dbReference type="GO" id="GO:1990904">
    <property type="term" value="C:ribonucleoprotein complex"/>
    <property type="evidence" value="ECO:0007669"/>
    <property type="project" value="UniProtKB-KW"/>
</dbReference>
<dbReference type="SMART" id="SM00316">
    <property type="entry name" value="S1"/>
    <property type="match status" value="1"/>
</dbReference>
<dbReference type="EMBL" id="BKCN01000001">
    <property type="protein sequence ID" value="GER02520.1"/>
    <property type="molecule type" value="Genomic_DNA"/>
</dbReference>
<dbReference type="PANTHER" id="PTHR10724">
    <property type="entry name" value="30S RIBOSOMAL PROTEIN S1"/>
    <property type="match status" value="1"/>
</dbReference>
<evidence type="ECO:0000256" key="2">
    <source>
        <dbReference type="ARBA" id="ARBA00022980"/>
    </source>
</evidence>
<evidence type="ECO:0000256" key="1">
    <source>
        <dbReference type="ARBA" id="ARBA00006767"/>
    </source>
</evidence>
<dbReference type="InterPro" id="IPR050437">
    <property type="entry name" value="Ribos_protein_bS1-like"/>
</dbReference>
<dbReference type="SUPFAM" id="SSF50249">
    <property type="entry name" value="Nucleic acid-binding proteins"/>
    <property type="match status" value="1"/>
</dbReference>
<comment type="caution">
    <text evidence="5">The sequence shown here is derived from an EMBL/GenBank/DDBJ whole genome shotgun (WGS) entry which is preliminary data.</text>
</comment>
<dbReference type="InterPro" id="IPR012340">
    <property type="entry name" value="NA-bd_OB-fold"/>
</dbReference>
<dbReference type="PROSITE" id="PS50126">
    <property type="entry name" value="S1"/>
    <property type="match status" value="1"/>
</dbReference>
<gene>
    <name evidence="5" type="ORF">JCM17846_02020</name>
</gene>
<evidence type="ECO:0000313" key="6">
    <source>
        <dbReference type="Proteomes" id="UP000324996"/>
    </source>
</evidence>
<dbReference type="GO" id="GO:0005840">
    <property type="term" value="C:ribosome"/>
    <property type="evidence" value="ECO:0007669"/>
    <property type="project" value="UniProtKB-KW"/>
</dbReference>
<dbReference type="GO" id="GO:0006412">
    <property type="term" value="P:translation"/>
    <property type="evidence" value="ECO:0007669"/>
    <property type="project" value="TreeGrafter"/>
</dbReference>
<dbReference type="GO" id="GO:0003735">
    <property type="term" value="F:structural constituent of ribosome"/>
    <property type="evidence" value="ECO:0007669"/>
    <property type="project" value="TreeGrafter"/>
</dbReference>
<keyword evidence="3" id="KW-0687">Ribonucleoprotein</keyword>
<dbReference type="InterPro" id="IPR003029">
    <property type="entry name" value="S1_domain"/>
</dbReference>
<evidence type="ECO:0000256" key="3">
    <source>
        <dbReference type="ARBA" id="ARBA00023274"/>
    </source>
</evidence>
<evidence type="ECO:0000259" key="4">
    <source>
        <dbReference type="PROSITE" id="PS50126"/>
    </source>
</evidence>
<dbReference type="Proteomes" id="UP000324996">
    <property type="component" value="Unassembled WGS sequence"/>
</dbReference>
<evidence type="ECO:0000313" key="5">
    <source>
        <dbReference type="EMBL" id="GER02520.1"/>
    </source>
</evidence>
<dbReference type="Gene3D" id="2.40.50.140">
    <property type="entry name" value="Nucleic acid-binding proteins"/>
    <property type="match status" value="1"/>
</dbReference>
<dbReference type="AlphaFoldDB" id="A0A5A7N546"/>
<reference evidence="5 6" key="1">
    <citation type="submission" date="2019-09" db="EMBL/GenBank/DDBJ databases">
        <title>NBRP : Genome information of microbial organism related human and environment.</title>
        <authorList>
            <person name="Hattori M."/>
            <person name="Oshima K."/>
            <person name="Inaba H."/>
            <person name="Suda W."/>
            <person name="Sakamoto M."/>
            <person name="Iino T."/>
            <person name="Kitahara M."/>
            <person name="Oshida Y."/>
            <person name="Iida T."/>
            <person name="Kudo T."/>
            <person name="Itoh T."/>
            <person name="Ohkuma M."/>
        </authorList>
    </citation>
    <scope>NUCLEOTIDE SEQUENCE [LARGE SCALE GENOMIC DNA]</scope>
    <source>
        <strain evidence="5 6">Q-1</strain>
    </source>
</reference>
<proteinExistence type="inferred from homology"/>
<keyword evidence="6" id="KW-1185">Reference proteome</keyword>
<feature type="domain" description="S1 motif" evidence="4">
    <location>
        <begin position="1"/>
        <end position="62"/>
    </location>
</feature>
<accession>A0A5A7N546</accession>
<protein>
    <recommendedName>
        <fullName evidence="4">S1 motif domain-containing protein</fullName>
    </recommendedName>
</protein>
<organism evidence="5 6">
    <name type="scientific">Iodidimonas nitroreducens</name>
    <dbReference type="NCBI Taxonomy" id="1236968"/>
    <lineage>
        <taxon>Bacteria</taxon>
        <taxon>Pseudomonadati</taxon>
        <taxon>Pseudomonadota</taxon>
        <taxon>Alphaproteobacteria</taxon>
        <taxon>Iodidimonadales</taxon>
        <taxon>Iodidimonadaceae</taxon>
        <taxon>Iodidimonas</taxon>
    </lineage>
</organism>
<dbReference type="Pfam" id="PF00575">
    <property type="entry name" value="S1"/>
    <property type="match status" value="1"/>
</dbReference>
<dbReference type="GO" id="GO:0003729">
    <property type="term" value="F:mRNA binding"/>
    <property type="evidence" value="ECO:0007669"/>
    <property type="project" value="TreeGrafter"/>
</dbReference>
<keyword evidence="2" id="KW-0689">Ribosomal protein</keyword>
<name>A0A5A7N546_9PROT</name>
<sequence>MVRIMDFGAFVNFIGSRDGLVHISELADHRVDKVTDIVKEGDQVKVQVLDIDDRGKVRLSMRLVDQETGQPREDSRGAKLILIKFTPFSS</sequence>